<dbReference type="Pfam" id="PF13411">
    <property type="entry name" value="MerR_1"/>
    <property type="match status" value="1"/>
</dbReference>
<dbReference type="CDD" id="cd01109">
    <property type="entry name" value="HTH_YyaN"/>
    <property type="match status" value="1"/>
</dbReference>
<dbReference type="PROSITE" id="PS00552">
    <property type="entry name" value="HTH_MERR_1"/>
    <property type="match status" value="1"/>
</dbReference>
<name>A0A7Y9IQP6_9BURK</name>
<evidence type="ECO:0000313" key="4">
    <source>
        <dbReference type="EMBL" id="NYE81320.1"/>
    </source>
</evidence>
<dbReference type="GO" id="GO:0003700">
    <property type="term" value="F:DNA-binding transcription factor activity"/>
    <property type="evidence" value="ECO:0007669"/>
    <property type="project" value="InterPro"/>
</dbReference>
<keyword evidence="5" id="KW-1185">Reference proteome</keyword>
<feature type="compositionally biased region" description="Low complexity" evidence="2">
    <location>
        <begin position="123"/>
        <end position="133"/>
    </location>
</feature>
<dbReference type="GO" id="GO:0003677">
    <property type="term" value="F:DNA binding"/>
    <property type="evidence" value="ECO:0007669"/>
    <property type="project" value="UniProtKB-KW"/>
</dbReference>
<feature type="domain" description="HTH merR-type" evidence="3">
    <location>
        <begin position="1"/>
        <end position="72"/>
    </location>
</feature>
<evidence type="ECO:0000256" key="2">
    <source>
        <dbReference type="SAM" id="MobiDB-lite"/>
    </source>
</evidence>
<sequence>MTTFLSIAEAAAATGLSATTLRYYEQIGLIAPIERRSGARRYGDADLRWIEFLVRLRATGMSMRDMQRYAELLRLGPTPDSVAERQALLEDHARRVEADLDTLTDTLARIRAKISGYAALKAPDAPGAADAPLCSTTRRSAA</sequence>
<dbReference type="AlphaFoldDB" id="A0A7Y9IQP6"/>
<evidence type="ECO:0000313" key="5">
    <source>
        <dbReference type="Proteomes" id="UP000542125"/>
    </source>
</evidence>
<evidence type="ECO:0000256" key="1">
    <source>
        <dbReference type="ARBA" id="ARBA00023125"/>
    </source>
</evidence>
<dbReference type="PROSITE" id="PS50937">
    <property type="entry name" value="HTH_MERR_2"/>
    <property type="match status" value="1"/>
</dbReference>
<accession>A0A7Y9IQP6</accession>
<dbReference type="InterPro" id="IPR047057">
    <property type="entry name" value="MerR_fam"/>
</dbReference>
<evidence type="ECO:0000259" key="3">
    <source>
        <dbReference type="PROSITE" id="PS50937"/>
    </source>
</evidence>
<dbReference type="PANTHER" id="PTHR30204:SF98">
    <property type="entry name" value="HTH-TYPE TRANSCRIPTIONAL REGULATOR ADHR"/>
    <property type="match status" value="1"/>
</dbReference>
<comment type="caution">
    <text evidence="4">The sequence shown here is derived from an EMBL/GenBank/DDBJ whole genome shotgun (WGS) entry which is preliminary data.</text>
</comment>
<dbReference type="InterPro" id="IPR009061">
    <property type="entry name" value="DNA-bd_dom_put_sf"/>
</dbReference>
<dbReference type="Gene3D" id="1.10.1660.10">
    <property type="match status" value="1"/>
</dbReference>
<keyword evidence="1 4" id="KW-0238">DNA-binding</keyword>
<dbReference type="PRINTS" id="PR00040">
    <property type="entry name" value="HTHMERR"/>
</dbReference>
<protein>
    <submittedName>
        <fullName evidence="4">DNA-binding transcriptional MerR regulator</fullName>
    </submittedName>
</protein>
<dbReference type="RefSeq" id="WP_179583255.1">
    <property type="nucleotide sequence ID" value="NZ_JACBYR010000001.1"/>
</dbReference>
<proteinExistence type="predicted"/>
<dbReference type="SMART" id="SM00422">
    <property type="entry name" value="HTH_MERR"/>
    <property type="match status" value="1"/>
</dbReference>
<gene>
    <name evidence="4" type="ORF">FHW18_000591</name>
</gene>
<dbReference type="PANTHER" id="PTHR30204">
    <property type="entry name" value="REDOX-CYCLING DRUG-SENSING TRANSCRIPTIONAL ACTIVATOR SOXR"/>
    <property type="match status" value="1"/>
</dbReference>
<dbReference type="EMBL" id="JACBYR010000001">
    <property type="protein sequence ID" value="NYE81320.1"/>
    <property type="molecule type" value="Genomic_DNA"/>
</dbReference>
<feature type="region of interest" description="Disordered" evidence="2">
    <location>
        <begin position="123"/>
        <end position="142"/>
    </location>
</feature>
<dbReference type="InterPro" id="IPR000551">
    <property type="entry name" value="MerR-type_HTH_dom"/>
</dbReference>
<organism evidence="4 5">
    <name type="scientific">Pigmentiphaga litoralis</name>
    <dbReference type="NCBI Taxonomy" id="516702"/>
    <lineage>
        <taxon>Bacteria</taxon>
        <taxon>Pseudomonadati</taxon>
        <taxon>Pseudomonadota</taxon>
        <taxon>Betaproteobacteria</taxon>
        <taxon>Burkholderiales</taxon>
        <taxon>Alcaligenaceae</taxon>
        <taxon>Pigmentiphaga</taxon>
    </lineage>
</organism>
<dbReference type="SUPFAM" id="SSF46955">
    <property type="entry name" value="Putative DNA-binding domain"/>
    <property type="match status" value="1"/>
</dbReference>
<reference evidence="4 5" key="1">
    <citation type="submission" date="2020-07" db="EMBL/GenBank/DDBJ databases">
        <title>Genomic Encyclopedia of Type Strains, Phase IV (KMG-V): Genome sequencing to study the core and pangenomes of soil and plant-associated prokaryotes.</title>
        <authorList>
            <person name="Whitman W."/>
        </authorList>
    </citation>
    <scope>NUCLEOTIDE SEQUENCE [LARGE SCALE GENOMIC DNA]</scope>
    <source>
        <strain evidence="4 5">SAS40</strain>
    </source>
</reference>
<dbReference type="Proteomes" id="UP000542125">
    <property type="component" value="Unassembled WGS sequence"/>
</dbReference>